<name>A0AAN9RJ91_PHACN</name>
<organism evidence="1 2">
    <name type="scientific">Phaseolus coccineus</name>
    <name type="common">Scarlet runner bean</name>
    <name type="synonym">Phaseolus multiflorus</name>
    <dbReference type="NCBI Taxonomy" id="3886"/>
    <lineage>
        <taxon>Eukaryota</taxon>
        <taxon>Viridiplantae</taxon>
        <taxon>Streptophyta</taxon>
        <taxon>Embryophyta</taxon>
        <taxon>Tracheophyta</taxon>
        <taxon>Spermatophyta</taxon>
        <taxon>Magnoliopsida</taxon>
        <taxon>eudicotyledons</taxon>
        <taxon>Gunneridae</taxon>
        <taxon>Pentapetalae</taxon>
        <taxon>rosids</taxon>
        <taxon>fabids</taxon>
        <taxon>Fabales</taxon>
        <taxon>Fabaceae</taxon>
        <taxon>Papilionoideae</taxon>
        <taxon>50 kb inversion clade</taxon>
        <taxon>NPAAA clade</taxon>
        <taxon>indigoferoid/millettioid clade</taxon>
        <taxon>Phaseoleae</taxon>
        <taxon>Phaseolus</taxon>
    </lineage>
</organism>
<accession>A0AAN9RJ91</accession>
<dbReference type="AlphaFoldDB" id="A0AAN9RJ91"/>
<proteinExistence type="predicted"/>
<dbReference type="EMBL" id="JAYMYR010000003">
    <property type="protein sequence ID" value="KAK7374826.1"/>
    <property type="molecule type" value="Genomic_DNA"/>
</dbReference>
<keyword evidence="2" id="KW-1185">Reference proteome</keyword>
<dbReference type="Proteomes" id="UP001374584">
    <property type="component" value="Unassembled WGS sequence"/>
</dbReference>
<evidence type="ECO:0000313" key="2">
    <source>
        <dbReference type="Proteomes" id="UP001374584"/>
    </source>
</evidence>
<evidence type="ECO:0000313" key="1">
    <source>
        <dbReference type="EMBL" id="KAK7374826.1"/>
    </source>
</evidence>
<comment type="caution">
    <text evidence="1">The sequence shown here is derived from an EMBL/GenBank/DDBJ whole genome shotgun (WGS) entry which is preliminary data.</text>
</comment>
<reference evidence="1 2" key="1">
    <citation type="submission" date="2024-01" db="EMBL/GenBank/DDBJ databases">
        <title>The genomes of 5 underutilized Papilionoideae crops provide insights into root nodulation and disease resistanc.</title>
        <authorList>
            <person name="Jiang F."/>
        </authorList>
    </citation>
    <scope>NUCLEOTIDE SEQUENCE [LARGE SCALE GENOMIC DNA]</scope>
    <source>
        <strain evidence="1">JINMINGXINNONG_FW02</strain>
        <tissue evidence="1">Leaves</tissue>
    </source>
</reference>
<protein>
    <submittedName>
        <fullName evidence="1">Uncharacterized protein</fullName>
    </submittedName>
</protein>
<gene>
    <name evidence="1" type="ORF">VNO80_08268</name>
</gene>
<sequence length="75" mass="8762">MSAMRRKTKVKTLRRRRAVLETVELEGEESTISHRLLLLDHKSYISSKANKIRLSEPHLCDIWRPAKIESCFSNP</sequence>